<proteinExistence type="predicted"/>
<feature type="domain" description="PH" evidence="2">
    <location>
        <begin position="277"/>
        <end position="404"/>
    </location>
</feature>
<evidence type="ECO:0000313" key="5">
    <source>
        <dbReference type="Proteomes" id="UP000243515"/>
    </source>
</evidence>
<sequence length="538" mass="61744">MSLIREIADDVEDVAAGFRGYREPLPEHAAEITSLIADLYGISAYLNSIDGAARSRQFPQNFLHIQDDLELLRSSLGYTLDDIVLHFRQLERHGHVTLNPYKRTWGDLHTFFFNESGHYLPLRLQKYKIFLKELENIMQNKPSDVPLLRGLRRDIEVLLSKQVNPPRLDPLDSPESIIAEGSQGHVPRQRSYERRRPRFPPSTFSSPSGPLSPVLPQEIPPSAPEIPGSPTSNSTTTHSNTSVGLSDHWAKKVLLDDLSATRIPSSNESSKCFGDEMPRIKEWLLDEGFEEVLALSFNDGPDLSVRFHVRESDRRARIVCKVRHSTRASEYFCLPLNMLVVLREGSCLRLCRKRRSGTEFVLWTSLKFRTIERMVIFYCTFLALRSQDSGRPVENIEDYELEDEEEIFGGHVPLKRSLCLHVLIIWTCSQILDDGYLHALRIYRDTVSGAVRLQASIHKGEMKRAPVWTAFVTHHISSPAWIRWSDHKTLYVRELRRAIFSPEYVPPRTQRGEHILKFASRSDAESFYNIITELKNSS</sequence>
<reference evidence="4 5" key="1">
    <citation type="journal article" date="2015" name="Environ. Microbiol.">
        <title>Metagenome sequence of Elaphomyces granulatus from sporocarp tissue reveals Ascomycota ectomycorrhizal fingerprints of genome expansion and a Proteobacteria-rich microbiome.</title>
        <authorList>
            <person name="Quandt C.A."/>
            <person name="Kohler A."/>
            <person name="Hesse C.N."/>
            <person name="Sharpton T.J."/>
            <person name="Martin F."/>
            <person name="Spatafora J.W."/>
        </authorList>
    </citation>
    <scope>NUCLEOTIDE SEQUENCE [LARGE SCALE GENOMIC DNA]</scope>
    <source>
        <strain evidence="4 5">OSC145934</strain>
    </source>
</reference>
<evidence type="ECO:0000256" key="1">
    <source>
        <dbReference type="SAM" id="MobiDB-lite"/>
    </source>
</evidence>
<dbReference type="Proteomes" id="UP000243515">
    <property type="component" value="Unassembled WGS sequence"/>
</dbReference>
<dbReference type="EMBL" id="NPHW01003201">
    <property type="protein sequence ID" value="OXV09983.1"/>
    <property type="molecule type" value="Genomic_DNA"/>
</dbReference>
<organism evidence="4 5">
    <name type="scientific">Elaphomyces granulatus</name>
    <dbReference type="NCBI Taxonomy" id="519963"/>
    <lineage>
        <taxon>Eukaryota</taxon>
        <taxon>Fungi</taxon>
        <taxon>Dikarya</taxon>
        <taxon>Ascomycota</taxon>
        <taxon>Pezizomycotina</taxon>
        <taxon>Eurotiomycetes</taxon>
        <taxon>Eurotiomycetidae</taxon>
        <taxon>Eurotiales</taxon>
        <taxon>Elaphomycetaceae</taxon>
        <taxon>Elaphomyces</taxon>
    </lineage>
</organism>
<dbReference type="InterPro" id="IPR057081">
    <property type="entry name" value="PH_N"/>
</dbReference>
<feature type="compositionally biased region" description="Low complexity" evidence="1">
    <location>
        <begin position="229"/>
        <end position="242"/>
    </location>
</feature>
<dbReference type="InterPro" id="IPR057082">
    <property type="entry name" value="PH_C"/>
</dbReference>
<dbReference type="Pfam" id="PF23074">
    <property type="entry name" value="PH_FT_N"/>
    <property type="match status" value="1"/>
</dbReference>
<evidence type="ECO:0000259" key="3">
    <source>
        <dbReference type="Pfam" id="PF23076"/>
    </source>
</evidence>
<name>A0A232M0R8_9EURO</name>
<dbReference type="OrthoDB" id="5345571at2759"/>
<evidence type="ECO:0000313" key="4">
    <source>
        <dbReference type="EMBL" id="OXV09983.1"/>
    </source>
</evidence>
<dbReference type="Pfam" id="PF23076">
    <property type="entry name" value="PH_FT_C"/>
    <property type="match status" value="1"/>
</dbReference>
<keyword evidence="5" id="KW-1185">Reference proteome</keyword>
<feature type="compositionally biased region" description="Low complexity" evidence="1">
    <location>
        <begin position="201"/>
        <end position="216"/>
    </location>
</feature>
<accession>A0A232M0R8</accession>
<protein>
    <submittedName>
        <fullName evidence="4">Uncharacterized protein</fullName>
    </submittedName>
</protein>
<gene>
    <name evidence="4" type="ORF">Egran_02258</name>
</gene>
<feature type="domain" description="PH" evidence="3">
    <location>
        <begin position="429"/>
        <end position="535"/>
    </location>
</feature>
<dbReference type="AlphaFoldDB" id="A0A232M0R8"/>
<comment type="caution">
    <text evidence="4">The sequence shown here is derived from an EMBL/GenBank/DDBJ whole genome shotgun (WGS) entry which is preliminary data.</text>
</comment>
<feature type="region of interest" description="Disordered" evidence="1">
    <location>
        <begin position="164"/>
        <end position="243"/>
    </location>
</feature>
<evidence type="ECO:0000259" key="2">
    <source>
        <dbReference type="Pfam" id="PF23074"/>
    </source>
</evidence>